<comment type="caution">
    <text evidence="3">The sequence shown here is derived from an EMBL/GenBank/DDBJ whole genome shotgun (WGS) entry which is preliminary data.</text>
</comment>
<dbReference type="InterPro" id="IPR051236">
    <property type="entry name" value="HAT_RTT109-like"/>
</dbReference>
<reference evidence="3 4" key="1">
    <citation type="submission" date="2021-11" db="EMBL/GenBank/DDBJ databases">
        <title>Black yeast isolated from Biological Soil Crust.</title>
        <authorList>
            <person name="Kurbessoian T."/>
        </authorList>
    </citation>
    <scope>NUCLEOTIDE SEQUENCE [LARGE SCALE GENOMIC DNA]</scope>
    <source>
        <strain evidence="3 4">CCFEE 5522</strain>
    </source>
</reference>
<dbReference type="PANTHER" id="PTHR31571:SF5">
    <property type="entry name" value="ALTERED INHERITANCE OF MITOCHONDRIA PROTEIN 6"/>
    <property type="match status" value="1"/>
</dbReference>
<name>A0AAV9JBU1_9PEZI</name>
<evidence type="ECO:0000313" key="3">
    <source>
        <dbReference type="EMBL" id="KAK4542247.1"/>
    </source>
</evidence>
<proteinExistence type="inferred from homology"/>
<feature type="signal peptide" evidence="2">
    <location>
        <begin position="1"/>
        <end position="17"/>
    </location>
</feature>
<dbReference type="InterPro" id="IPR039559">
    <property type="entry name" value="AIM6_PI-PLC-like_dom"/>
</dbReference>
<organism evidence="3 4">
    <name type="scientific">Oleoguttula mirabilis</name>
    <dbReference type="NCBI Taxonomy" id="1507867"/>
    <lineage>
        <taxon>Eukaryota</taxon>
        <taxon>Fungi</taxon>
        <taxon>Dikarya</taxon>
        <taxon>Ascomycota</taxon>
        <taxon>Pezizomycotina</taxon>
        <taxon>Dothideomycetes</taxon>
        <taxon>Dothideomycetidae</taxon>
        <taxon>Mycosphaerellales</taxon>
        <taxon>Teratosphaeriaceae</taxon>
        <taxon>Oleoguttula</taxon>
    </lineage>
</organism>
<protein>
    <recommendedName>
        <fullName evidence="5">Altered inheritance of mitochondria protein 6</fullName>
    </recommendedName>
</protein>
<comment type="similarity">
    <text evidence="1">Belongs to the AIM6 family.</text>
</comment>
<keyword evidence="4" id="KW-1185">Reference proteome</keyword>
<evidence type="ECO:0000256" key="2">
    <source>
        <dbReference type="SAM" id="SignalP"/>
    </source>
</evidence>
<evidence type="ECO:0008006" key="5">
    <source>
        <dbReference type="Google" id="ProtNLM"/>
    </source>
</evidence>
<evidence type="ECO:0000313" key="4">
    <source>
        <dbReference type="Proteomes" id="UP001324427"/>
    </source>
</evidence>
<feature type="chain" id="PRO_5043978907" description="Altered inheritance of mitochondria protein 6" evidence="2">
    <location>
        <begin position="18"/>
        <end position="320"/>
    </location>
</feature>
<sequence>MLSSLLPVALAATAAYAQSDIPISYPLQSILSHAMSGPLYTYPTHLTQGIVPKALHSHNDYWRPIPFYSALSVGAVSVEADVWLYNGTLHVGHEESALTNERTFDSLYIQPILSVLHAENPSSNFLTATTPTKNGVFDTASGQTLYLFVDVKTVGATTWPYVVRALEPLRAAGYLTTYNGTAVTAGPVTVVGTGNTPLDQVQGVNATPANPRDYFYDAPLAFLNTTFSNITAAVSPIASVDFAAQFGAVRNETFNATQTALLESQIATAHAKGIAVRYWDQPGWPIGTRNAIWRILYDAGADLINVDDLEGAANYWQGLG</sequence>
<evidence type="ECO:0000256" key="1">
    <source>
        <dbReference type="ARBA" id="ARBA00008858"/>
    </source>
</evidence>
<gene>
    <name evidence="3" type="ORF">LTR36_006900</name>
</gene>
<dbReference type="CDD" id="cd08577">
    <property type="entry name" value="PI-PLCc_GDPD_SF_unchar3"/>
    <property type="match status" value="1"/>
</dbReference>
<dbReference type="GO" id="GO:0008081">
    <property type="term" value="F:phosphoric diester hydrolase activity"/>
    <property type="evidence" value="ECO:0007669"/>
    <property type="project" value="InterPro"/>
</dbReference>
<accession>A0AAV9JBU1</accession>
<dbReference type="Proteomes" id="UP001324427">
    <property type="component" value="Unassembled WGS sequence"/>
</dbReference>
<dbReference type="Gene3D" id="3.20.20.190">
    <property type="entry name" value="Phosphatidylinositol (PI) phosphodiesterase"/>
    <property type="match status" value="1"/>
</dbReference>
<dbReference type="InterPro" id="IPR017946">
    <property type="entry name" value="PLC-like_Pdiesterase_TIM-brl"/>
</dbReference>
<dbReference type="GO" id="GO:0006629">
    <property type="term" value="P:lipid metabolic process"/>
    <property type="evidence" value="ECO:0007669"/>
    <property type="project" value="InterPro"/>
</dbReference>
<keyword evidence="2" id="KW-0732">Signal</keyword>
<dbReference type="PANTHER" id="PTHR31571">
    <property type="entry name" value="ALTERED INHERITANCE OF MITOCHONDRIA PROTEIN 6"/>
    <property type="match status" value="1"/>
</dbReference>
<dbReference type="EMBL" id="JAVFHQ010000043">
    <property type="protein sequence ID" value="KAK4542247.1"/>
    <property type="molecule type" value="Genomic_DNA"/>
</dbReference>
<dbReference type="AlphaFoldDB" id="A0AAV9JBU1"/>
<dbReference type="SUPFAM" id="SSF51695">
    <property type="entry name" value="PLC-like phosphodiesterases"/>
    <property type="match status" value="1"/>
</dbReference>